<organism evidence="1">
    <name type="scientific">viral metagenome</name>
    <dbReference type="NCBI Taxonomy" id="1070528"/>
    <lineage>
        <taxon>unclassified sequences</taxon>
        <taxon>metagenomes</taxon>
        <taxon>organismal metagenomes</taxon>
    </lineage>
</organism>
<evidence type="ECO:0000313" key="1">
    <source>
        <dbReference type="EMBL" id="QHS98967.1"/>
    </source>
</evidence>
<proteinExistence type="predicted"/>
<sequence>MDRLEFKNIYEGEFMISEIIKRRGQCYVHFDYNSIYNGGTNINLSIIVYYPKYKTHIVLHRINGDNMIDALHKMYHRLHSESTIKNYTNKKILL</sequence>
<name>A0A6C0C2Y8_9ZZZZ</name>
<protein>
    <submittedName>
        <fullName evidence="1">Uncharacterized protein</fullName>
    </submittedName>
</protein>
<dbReference type="EMBL" id="MN739334">
    <property type="protein sequence ID" value="QHS98967.1"/>
    <property type="molecule type" value="Genomic_DNA"/>
</dbReference>
<reference evidence="1" key="1">
    <citation type="journal article" date="2020" name="Nature">
        <title>Giant virus diversity and host interactions through global metagenomics.</title>
        <authorList>
            <person name="Schulz F."/>
            <person name="Roux S."/>
            <person name="Paez-Espino D."/>
            <person name="Jungbluth S."/>
            <person name="Walsh D.A."/>
            <person name="Denef V.J."/>
            <person name="McMahon K.D."/>
            <person name="Konstantinidis K.T."/>
            <person name="Eloe-Fadrosh E.A."/>
            <person name="Kyrpides N.C."/>
            <person name="Woyke T."/>
        </authorList>
    </citation>
    <scope>NUCLEOTIDE SEQUENCE</scope>
    <source>
        <strain evidence="1">GVMAG-M-3300020185-33</strain>
    </source>
</reference>
<dbReference type="AlphaFoldDB" id="A0A6C0C2Y8"/>
<accession>A0A6C0C2Y8</accession>